<reference evidence="2" key="1">
    <citation type="submission" date="2011-02" db="EMBL/GenBank/DDBJ databases">
        <title>The complete sequence of plasmid2 of Deinococcus proteolyticus DSM 20540.</title>
        <authorList>
            <consortium name="US DOE Joint Genome Institute (JGI-PGF)"/>
            <person name="Lucas S."/>
            <person name="Copeland A."/>
            <person name="Lapidus A."/>
            <person name="Bruce D."/>
            <person name="Goodwin L."/>
            <person name="Pitluck S."/>
            <person name="Kyrpides N."/>
            <person name="Mavromatis K."/>
            <person name="Pagani I."/>
            <person name="Ivanova N."/>
            <person name="Ovchinnikova G."/>
            <person name="Zeytun A."/>
            <person name="Detter J.C."/>
            <person name="Han C."/>
            <person name="Land M."/>
            <person name="Hauser L."/>
            <person name="Markowitz V."/>
            <person name="Cheng J.-F."/>
            <person name="Hugenholtz P."/>
            <person name="Woyke T."/>
            <person name="Wu D."/>
            <person name="Pukall R."/>
            <person name="Steenblock K."/>
            <person name="Brambilla E."/>
            <person name="Klenk H.-P."/>
            <person name="Eisen J.A."/>
        </authorList>
    </citation>
    <scope>NUCLEOTIDE SEQUENCE [LARGE SCALE GENOMIC DNA]</scope>
    <source>
        <strain evidence="2">ATCC 35074 / DSM 20540 / JCM 6276 / NBRC 101906 / NCIMB 13154 / VKM Ac-1939 / CCM 2703 / MRP</strain>
        <plasmid evidence="2">Plasmid pDEIPR02</plasmid>
    </source>
</reference>
<proteinExistence type="predicted"/>
<dbReference type="HOGENOM" id="CLU_1218177_0_0_0"/>
<evidence type="ECO:0000313" key="1">
    <source>
        <dbReference type="EMBL" id="ADY27468.1"/>
    </source>
</evidence>
<keyword evidence="2" id="KW-1185">Reference proteome</keyword>
<geneLocation type="plasmid" evidence="1 2">
    <name>pDEIPR02</name>
</geneLocation>
<evidence type="ECO:0000313" key="2">
    <source>
        <dbReference type="Proteomes" id="UP000007718"/>
    </source>
</evidence>
<reference evidence="1 2" key="2">
    <citation type="journal article" date="2012" name="Stand. Genomic Sci.">
        <title>Complete genome sequence of the orange-red pigmented, radioresistant Deinococcus proteolyticus type strain (MRP(T)).</title>
        <authorList>
            <person name="Copeland A."/>
            <person name="Zeytun A."/>
            <person name="Yassawong M."/>
            <person name="Nolan M."/>
            <person name="Lucas S."/>
            <person name="Hammon N."/>
            <person name="Deshpande S."/>
            <person name="Cheng J.F."/>
            <person name="Han C."/>
            <person name="Tapia R."/>
            <person name="Goodwin L.A."/>
            <person name="Pitluck S."/>
            <person name="Mavromatis K."/>
            <person name="Liolios K."/>
            <person name="Pagani I."/>
            <person name="Ivanova N."/>
            <person name="Mikhailova N."/>
            <person name="Pati A."/>
            <person name="Chen A."/>
            <person name="Palaniappan K."/>
            <person name="Land M."/>
            <person name="Hauser L."/>
            <person name="Jeffries C.D."/>
            <person name="Brambilla E.M."/>
            <person name="Rohde M."/>
            <person name="Sikorski J."/>
            <person name="Pukall R."/>
            <person name="Goker M."/>
            <person name="Detter J.C."/>
            <person name="Woyke T."/>
            <person name="Bristow J."/>
            <person name="Eisen J.A."/>
            <person name="Markowitz V."/>
            <person name="Hugenholtz P."/>
            <person name="Kyrpides N.C."/>
            <person name="Klenk H.P."/>
            <person name="Lapidus A."/>
        </authorList>
    </citation>
    <scope>NUCLEOTIDE SEQUENCE [LARGE SCALE GENOMIC DNA]</scope>
    <source>
        <strain evidence="2">ATCC 35074 / DSM 20540 / JCM 6276 / NBRC 101906 / NCIMB 13154 / VKM Ac-1939 / CCM 2703 / MRP</strain>
        <plasmid evidence="2">Plasmid pDEIPR02</plasmid>
    </source>
</reference>
<name>F0RQA9_DEIPM</name>
<organism evidence="1 2">
    <name type="scientific">Deinococcus proteolyticus (strain ATCC 35074 / DSM 20540 / JCM 6276 / NBRC 101906 / NCIMB 13154 / VKM Ac-1939 / CCM 2703 / MRP)</name>
    <dbReference type="NCBI Taxonomy" id="693977"/>
    <lineage>
        <taxon>Bacteria</taxon>
        <taxon>Thermotogati</taxon>
        <taxon>Deinococcota</taxon>
        <taxon>Deinococci</taxon>
        <taxon>Deinococcales</taxon>
        <taxon>Deinococcaceae</taxon>
        <taxon>Deinococcus</taxon>
    </lineage>
</organism>
<dbReference type="OrthoDB" id="61249at2"/>
<protein>
    <submittedName>
        <fullName evidence="1">Uncharacterized protein</fullName>
    </submittedName>
</protein>
<dbReference type="KEGG" id="dpt:Deipr_2344"/>
<sequence>MTVQLTRAKGGARGCGAGRQEGHIYIECGFPPEYPVEQFVTDLPIPIDTKKLGYCAQGITLIERQGVYHVVDIVGAGHYPCAADFIEEARQMGISRKIPRSAEFGKLTRESTLILIHPQAYLRNAAALAPYAKDFACPCGKGHSAHEPCAGWHWHLPNADHIDLTRKIPSGRYTVFPLRPGHDEPELSEALFMQVPISNLTVINNKNGQTNPQSLDIARRAALPVFTSHL</sequence>
<dbReference type="EMBL" id="CP002538">
    <property type="protein sequence ID" value="ADY27468.1"/>
    <property type="molecule type" value="Genomic_DNA"/>
</dbReference>
<keyword evidence="1" id="KW-0614">Plasmid</keyword>
<accession>F0RQA9</accession>
<gene>
    <name evidence="1" type="ordered locus">Deipr_2344</name>
</gene>
<dbReference type="RefSeq" id="WP_013615822.1">
    <property type="nucleotide sequence ID" value="NC_015162.1"/>
</dbReference>
<dbReference type="AlphaFoldDB" id="F0RQA9"/>
<dbReference type="Proteomes" id="UP000007718">
    <property type="component" value="Plasmid pDEIPR02"/>
</dbReference>